<evidence type="ECO:0000259" key="1">
    <source>
        <dbReference type="Pfam" id="PF14588"/>
    </source>
</evidence>
<dbReference type="AlphaFoldDB" id="A0A3D9BXJ0"/>
<feature type="domain" description="Endoribonuclease L-PSP/chorismate mutase-like" evidence="1">
    <location>
        <begin position="6"/>
        <end position="142"/>
    </location>
</feature>
<organism evidence="2 3">
    <name type="scientific">Rhodosalinus sediminis</name>
    <dbReference type="NCBI Taxonomy" id="1940533"/>
    <lineage>
        <taxon>Bacteria</taxon>
        <taxon>Pseudomonadati</taxon>
        <taxon>Pseudomonadota</taxon>
        <taxon>Alphaproteobacteria</taxon>
        <taxon>Rhodobacterales</taxon>
        <taxon>Paracoccaceae</taxon>
        <taxon>Rhodosalinus</taxon>
    </lineage>
</organism>
<dbReference type="EMBL" id="QOHR01000003">
    <property type="protein sequence ID" value="REC58132.1"/>
    <property type="molecule type" value="Genomic_DNA"/>
</dbReference>
<accession>A0A3D9BXJ0</accession>
<proteinExistence type="predicted"/>
<dbReference type="Gene3D" id="3.30.1330.40">
    <property type="entry name" value="RutC-like"/>
    <property type="match status" value="1"/>
</dbReference>
<dbReference type="PANTHER" id="PTHR43760:SF1">
    <property type="entry name" value="ENDORIBONUCLEASE L-PSP_CHORISMATE MUTASE-LIKE DOMAIN-CONTAINING PROTEIN"/>
    <property type="match status" value="1"/>
</dbReference>
<evidence type="ECO:0000313" key="2">
    <source>
        <dbReference type="EMBL" id="REC58132.1"/>
    </source>
</evidence>
<dbReference type="PANTHER" id="PTHR43760">
    <property type="entry name" value="ENDORIBONUCLEASE-RELATED"/>
    <property type="match status" value="1"/>
</dbReference>
<dbReference type="CDD" id="cd02199">
    <property type="entry name" value="YjgF_YER057c_UK114_like_1"/>
    <property type="match status" value="1"/>
</dbReference>
<keyword evidence="3" id="KW-1185">Reference proteome</keyword>
<protein>
    <submittedName>
        <fullName evidence="2">RidA family protein</fullName>
    </submittedName>
</protein>
<dbReference type="SUPFAM" id="SSF55298">
    <property type="entry name" value="YjgF-like"/>
    <property type="match status" value="1"/>
</dbReference>
<comment type="caution">
    <text evidence="2">The sequence shown here is derived from an EMBL/GenBank/DDBJ whole genome shotgun (WGS) entry which is preliminary data.</text>
</comment>
<dbReference type="RefSeq" id="WP_115978515.1">
    <property type="nucleotide sequence ID" value="NZ_CAJXNW010000014.1"/>
</dbReference>
<name>A0A3D9BXJ0_9RHOB</name>
<gene>
    <name evidence="2" type="ORF">DRV84_03635</name>
</gene>
<dbReference type="InterPro" id="IPR013813">
    <property type="entry name" value="Endoribo_LPSP/chorism_mut-like"/>
</dbReference>
<dbReference type="InterPro" id="IPR035959">
    <property type="entry name" value="RutC-like_sf"/>
</dbReference>
<dbReference type="Proteomes" id="UP000257131">
    <property type="component" value="Unassembled WGS sequence"/>
</dbReference>
<sequence>MAGHTARLKDLGIELPEASAPAANYVPYVEAGGLLYVSGQISMDAEGALITGKLGADLDTPAGAEAAKRCALMLLAQVRAACGGDLDRMTRVVKLTGFVNSTPDFTEQPKVINGASDFLVEALGEAGRHARSAVSAGSLPLGVAVEIEGIFEIA</sequence>
<reference evidence="2 3" key="1">
    <citation type="journal article" date="2017" name="Int. J. Syst. Evol. Microbiol.">
        <title>Rhodosalinus sediminis gen. nov., sp. nov., isolated from marine saltern.</title>
        <authorList>
            <person name="Guo L.Y."/>
            <person name="Ling S.K."/>
            <person name="Li C.M."/>
            <person name="Chen G.J."/>
            <person name="Du Z.J."/>
        </authorList>
    </citation>
    <scope>NUCLEOTIDE SEQUENCE [LARGE SCALE GENOMIC DNA]</scope>
    <source>
        <strain evidence="2 3">WDN1C137</strain>
    </source>
</reference>
<dbReference type="OrthoDB" id="9806350at2"/>
<dbReference type="Pfam" id="PF14588">
    <property type="entry name" value="YjgF_endoribonc"/>
    <property type="match status" value="1"/>
</dbReference>
<evidence type="ECO:0000313" key="3">
    <source>
        <dbReference type="Proteomes" id="UP000257131"/>
    </source>
</evidence>